<keyword evidence="2" id="KW-1185">Reference proteome</keyword>
<dbReference type="PANTHER" id="PTHR32176:SF32">
    <property type="entry name" value="PATATIN"/>
    <property type="match status" value="1"/>
</dbReference>
<comment type="caution">
    <text evidence="1">The sequence shown here is derived from an EMBL/GenBank/DDBJ whole genome shotgun (WGS) entry which is preliminary data.</text>
</comment>
<sequence>MLVLSLGTGTGKHEEKYNATMASRWGMLGWVYNNGATPLIDIYGASRLTWVNLETGRYEPVAGEGTNEAALVRFAQRFRGKEAPNRQLRSALHPSP</sequence>
<name>A0ABS8SJQ5_DATST</name>
<dbReference type="EMBL" id="JACEIK010000565">
    <property type="protein sequence ID" value="MCD7459146.1"/>
    <property type="molecule type" value="Genomic_DNA"/>
</dbReference>
<evidence type="ECO:0000313" key="2">
    <source>
        <dbReference type="Proteomes" id="UP000823775"/>
    </source>
</evidence>
<dbReference type="Proteomes" id="UP000823775">
    <property type="component" value="Unassembled WGS sequence"/>
</dbReference>
<protein>
    <submittedName>
        <fullName evidence="1">Uncharacterized protein</fullName>
    </submittedName>
</protein>
<gene>
    <name evidence="1" type="ORF">HAX54_040215</name>
</gene>
<organism evidence="1 2">
    <name type="scientific">Datura stramonium</name>
    <name type="common">Jimsonweed</name>
    <name type="synonym">Common thornapple</name>
    <dbReference type="NCBI Taxonomy" id="4076"/>
    <lineage>
        <taxon>Eukaryota</taxon>
        <taxon>Viridiplantae</taxon>
        <taxon>Streptophyta</taxon>
        <taxon>Embryophyta</taxon>
        <taxon>Tracheophyta</taxon>
        <taxon>Spermatophyta</taxon>
        <taxon>Magnoliopsida</taxon>
        <taxon>eudicotyledons</taxon>
        <taxon>Gunneridae</taxon>
        <taxon>Pentapetalae</taxon>
        <taxon>asterids</taxon>
        <taxon>lamiids</taxon>
        <taxon>Solanales</taxon>
        <taxon>Solanaceae</taxon>
        <taxon>Solanoideae</taxon>
        <taxon>Datureae</taxon>
        <taxon>Datura</taxon>
    </lineage>
</organism>
<accession>A0ABS8SJQ5</accession>
<proteinExistence type="predicted"/>
<evidence type="ECO:0000313" key="1">
    <source>
        <dbReference type="EMBL" id="MCD7459146.1"/>
    </source>
</evidence>
<reference evidence="1 2" key="1">
    <citation type="journal article" date="2021" name="BMC Genomics">
        <title>Datura genome reveals duplications of psychoactive alkaloid biosynthetic genes and high mutation rate following tissue culture.</title>
        <authorList>
            <person name="Rajewski A."/>
            <person name="Carter-House D."/>
            <person name="Stajich J."/>
            <person name="Litt A."/>
        </authorList>
    </citation>
    <scope>NUCLEOTIDE SEQUENCE [LARGE SCALE GENOMIC DNA]</scope>
    <source>
        <strain evidence="1">AR-01</strain>
    </source>
</reference>
<dbReference type="Gene3D" id="3.40.1090.10">
    <property type="entry name" value="Cytosolic phospholipase A2 catalytic domain"/>
    <property type="match status" value="1"/>
</dbReference>
<dbReference type="PANTHER" id="PTHR32176">
    <property type="entry name" value="XYLOSE ISOMERASE"/>
    <property type="match status" value="1"/>
</dbReference>